<sequence>MNETLEQFKRNQKRNQEILQKLLDLVKTGEKYGIKVEESLKDKIRNAIKNVADQKLKVALVGGFSEGKTSIAAAWIDRLDESMKIDHQESSDAVKIYNIDNEIELVDTPGLFGFKEKITDSGKIERYKDITKKYISEAHLILYALNPSNPIKESHKDDLNWLFRTLNLLSRTIFVISRFDEEADIEDEEDYNKRFKIKKENVQNRLNELISLSEEEKESLIIVAVAANPYDLGVEHWLKHQEEFQKLSHIKALQDATQKKIKENGGKLTIIEEAKKSVIQDVVYRQMPPAKQALQDINREMEYLNKTLEKRRKEIQNLNSEISQARIHLREFITRYFSDLIAQVSGTSLETFNDFVIREIGDEGINIDTRVQNTFERETQGIFNEMAKIETGFNADLSLFEKHAGTLGKIGINFLNQSGFINATNIKLARDGIVAMGKFVGIDLAFKFKPWGAVNLAGNVNKALPLIGIAFEVWDSYNKYQKEQEFEKAKGEMKSNFEEAKEQMIEFINDETRFKQTCFPSALELEKSFQEIEEKIKKTQECDQEFEKWIQTGEDFIKGEDFIEVEPKRGMN</sequence>
<evidence type="ECO:0000259" key="2">
    <source>
        <dbReference type="Pfam" id="PF01926"/>
    </source>
</evidence>
<dbReference type="Pfam" id="PF01926">
    <property type="entry name" value="MMR_HSR1"/>
    <property type="match status" value="1"/>
</dbReference>
<feature type="coiled-coil region" evidence="1">
    <location>
        <begin position="185"/>
        <end position="219"/>
    </location>
</feature>
<feature type="domain" description="Dynamin-like helical" evidence="3">
    <location>
        <begin position="212"/>
        <end position="544"/>
    </location>
</feature>
<dbReference type="InterPro" id="IPR049678">
    <property type="entry name" value="LeoA-like"/>
</dbReference>
<feature type="coiled-coil region" evidence="1">
    <location>
        <begin position="483"/>
        <end position="542"/>
    </location>
</feature>
<name>K2JXZ1_HELPX</name>
<gene>
    <name evidence="4" type="ORF">OUC_1034</name>
</gene>
<dbReference type="InterPro" id="IPR027417">
    <property type="entry name" value="P-loop_NTPase"/>
</dbReference>
<feature type="domain" description="G" evidence="2">
    <location>
        <begin position="57"/>
        <end position="160"/>
    </location>
</feature>
<comment type="caution">
    <text evidence="4">The sequence shown here is derived from an EMBL/GenBank/DDBJ whole genome shotgun (WGS) entry which is preliminary data.</text>
</comment>
<dbReference type="Pfam" id="PF18709">
    <property type="entry name" value="DLP_helical"/>
    <property type="match status" value="1"/>
</dbReference>
<dbReference type="GO" id="GO:0005525">
    <property type="term" value="F:GTP binding"/>
    <property type="evidence" value="ECO:0007669"/>
    <property type="project" value="InterPro"/>
</dbReference>
<dbReference type="SUPFAM" id="SSF52540">
    <property type="entry name" value="P-loop containing nucleoside triphosphate hydrolases"/>
    <property type="match status" value="1"/>
</dbReference>
<dbReference type="RefSeq" id="WP_001006088.1">
    <property type="nucleotide sequence ID" value="NZ_AMOQ01000004.1"/>
</dbReference>
<evidence type="ECO:0000313" key="5">
    <source>
        <dbReference type="Proteomes" id="UP000002808"/>
    </source>
</evidence>
<protein>
    <submittedName>
        <fullName evidence="4">50S ribosome-binding GTPase family protein</fullName>
    </submittedName>
</protein>
<evidence type="ECO:0000313" key="4">
    <source>
        <dbReference type="EMBL" id="EKE80303.1"/>
    </source>
</evidence>
<dbReference type="Proteomes" id="UP000002808">
    <property type="component" value="Unassembled WGS sequence"/>
</dbReference>
<evidence type="ECO:0000259" key="3">
    <source>
        <dbReference type="Pfam" id="PF18709"/>
    </source>
</evidence>
<dbReference type="NCBIfam" id="NF041922">
    <property type="entry name" value="DLP_LeoA_gen"/>
    <property type="match status" value="1"/>
</dbReference>
<dbReference type="InterPro" id="IPR006073">
    <property type="entry name" value="GTP-bd"/>
</dbReference>
<proteinExistence type="predicted"/>
<dbReference type="EMBL" id="AMOQ01000004">
    <property type="protein sequence ID" value="EKE80303.1"/>
    <property type="molecule type" value="Genomic_DNA"/>
</dbReference>
<dbReference type="PATRIC" id="fig|1145110.4.peg.1015"/>
<keyword evidence="1" id="KW-0175">Coiled coil</keyword>
<dbReference type="AlphaFoldDB" id="K2JXZ1"/>
<dbReference type="InterPro" id="IPR040576">
    <property type="entry name" value="DLP_helical"/>
</dbReference>
<feature type="coiled-coil region" evidence="1">
    <location>
        <begin position="291"/>
        <end position="328"/>
    </location>
</feature>
<reference evidence="4 5" key="1">
    <citation type="submission" date="2012-08" db="EMBL/GenBank/DDBJ databases">
        <title>Comparative Sequence Analysis of H. pylori isolates.</title>
        <authorList>
            <person name="Blanchard T.G."/>
            <person name="Czinn S.J."/>
            <person name="McCracken C.M."/>
            <person name="Abolude K.A."/>
            <person name="Shefchek K.S."/>
            <person name="Maroo A.M."/>
            <person name="Santana-Cruz I.S."/>
            <person name="Tallon L.J."/>
            <person name="Ficke F.W.F."/>
        </authorList>
    </citation>
    <scope>NUCLEOTIDE SEQUENCE [LARGE SCALE GENOMIC DNA]</scope>
    <source>
        <strain evidence="4 5">R018c</strain>
    </source>
</reference>
<dbReference type="Gene3D" id="3.40.50.300">
    <property type="entry name" value="P-loop containing nucleotide triphosphate hydrolases"/>
    <property type="match status" value="1"/>
</dbReference>
<evidence type="ECO:0000256" key="1">
    <source>
        <dbReference type="SAM" id="Coils"/>
    </source>
</evidence>
<organism evidence="4 5">
    <name type="scientific">Helicobacter pylori R018c</name>
    <dbReference type="NCBI Taxonomy" id="1145110"/>
    <lineage>
        <taxon>Bacteria</taxon>
        <taxon>Pseudomonadati</taxon>
        <taxon>Campylobacterota</taxon>
        <taxon>Epsilonproteobacteria</taxon>
        <taxon>Campylobacterales</taxon>
        <taxon>Helicobacteraceae</taxon>
        <taxon>Helicobacter</taxon>
    </lineage>
</organism>
<accession>K2JXZ1</accession>